<keyword evidence="1" id="KW-0812">Transmembrane</keyword>
<reference evidence="2 3" key="1">
    <citation type="submission" date="2020-01" db="EMBL/GenBank/DDBJ databases">
        <title>Paenibacillus sp. nov., isolated from tomato rhizosphere.</title>
        <authorList>
            <person name="Weon H.-Y."/>
            <person name="Lee S.A."/>
        </authorList>
    </citation>
    <scope>NUCLEOTIDE SEQUENCE [LARGE SCALE GENOMIC DNA]</scope>
    <source>
        <strain evidence="2 3">12200R-189</strain>
    </source>
</reference>
<dbReference type="KEGG" id="plyc:GXP70_11615"/>
<feature type="transmembrane region" description="Helical" evidence="1">
    <location>
        <begin position="109"/>
        <end position="130"/>
    </location>
</feature>
<feature type="transmembrane region" description="Helical" evidence="1">
    <location>
        <begin position="32"/>
        <end position="50"/>
    </location>
</feature>
<evidence type="ECO:0000313" key="3">
    <source>
        <dbReference type="Proteomes" id="UP000476064"/>
    </source>
</evidence>
<organism evidence="2 3">
    <name type="scientific">Paenibacillus lycopersici</name>
    <dbReference type="NCBI Taxonomy" id="2704462"/>
    <lineage>
        <taxon>Bacteria</taxon>
        <taxon>Bacillati</taxon>
        <taxon>Bacillota</taxon>
        <taxon>Bacilli</taxon>
        <taxon>Bacillales</taxon>
        <taxon>Paenibacillaceae</taxon>
        <taxon>Paenibacillus</taxon>
    </lineage>
</organism>
<dbReference type="AlphaFoldDB" id="A0A6C0FTN4"/>
<feature type="transmembrane region" description="Helical" evidence="1">
    <location>
        <begin position="160"/>
        <end position="184"/>
    </location>
</feature>
<evidence type="ECO:0000256" key="1">
    <source>
        <dbReference type="SAM" id="Phobius"/>
    </source>
</evidence>
<evidence type="ECO:0000313" key="2">
    <source>
        <dbReference type="EMBL" id="QHT60518.1"/>
    </source>
</evidence>
<feature type="transmembrane region" description="Helical" evidence="1">
    <location>
        <begin position="83"/>
        <end position="103"/>
    </location>
</feature>
<keyword evidence="1" id="KW-0472">Membrane</keyword>
<dbReference type="EMBL" id="CP048209">
    <property type="protein sequence ID" value="QHT60518.1"/>
    <property type="molecule type" value="Genomic_DNA"/>
</dbReference>
<feature type="transmembrane region" description="Helical" evidence="1">
    <location>
        <begin position="137"/>
        <end position="154"/>
    </location>
</feature>
<feature type="transmembrane region" description="Helical" evidence="1">
    <location>
        <begin position="6"/>
        <end position="25"/>
    </location>
</feature>
<name>A0A6C0FTN4_9BACL</name>
<sequence>MNEGFIALWLLSMAAILFFTGWGNAVSDDMPLRTIVAFIGTVAVLHFFTVSVQDQVVIGGGALLAIGTAVVLLLTMHSPGSMLYILFSALLTGFMWTWMRYIYTMDPVFIVIHPRWDGPVLAGLFAGLLADRFRSHFIIAVFGAVMSLSTHYLGPAAPSAALRIGTLAWWDGLTIALTAARVMANVKVGIRLMALRLADGGRSGEEGGGT</sequence>
<protein>
    <submittedName>
        <fullName evidence="2">Uncharacterized protein</fullName>
    </submittedName>
</protein>
<dbReference type="InterPro" id="IPR014617">
    <property type="entry name" value="YphA_Bacsu"/>
</dbReference>
<gene>
    <name evidence="2" type="ORF">GXP70_11615</name>
</gene>
<dbReference type="Pfam" id="PF24124">
    <property type="entry name" value="YphA"/>
    <property type="match status" value="1"/>
</dbReference>
<dbReference type="RefSeq" id="WP_162356807.1">
    <property type="nucleotide sequence ID" value="NZ_CP048209.1"/>
</dbReference>
<feature type="transmembrane region" description="Helical" evidence="1">
    <location>
        <begin position="56"/>
        <end position="76"/>
    </location>
</feature>
<accession>A0A6C0FTN4</accession>
<keyword evidence="3" id="KW-1185">Reference proteome</keyword>
<keyword evidence="1" id="KW-1133">Transmembrane helix</keyword>
<dbReference type="Proteomes" id="UP000476064">
    <property type="component" value="Chromosome"/>
</dbReference>
<proteinExistence type="predicted"/>